<organism evidence="1">
    <name type="scientific">Anguilla anguilla</name>
    <name type="common">European freshwater eel</name>
    <name type="synonym">Muraena anguilla</name>
    <dbReference type="NCBI Taxonomy" id="7936"/>
    <lineage>
        <taxon>Eukaryota</taxon>
        <taxon>Metazoa</taxon>
        <taxon>Chordata</taxon>
        <taxon>Craniata</taxon>
        <taxon>Vertebrata</taxon>
        <taxon>Euteleostomi</taxon>
        <taxon>Actinopterygii</taxon>
        <taxon>Neopterygii</taxon>
        <taxon>Teleostei</taxon>
        <taxon>Anguilliformes</taxon>
        <taxon>Anguillidae</taxon>
        <taxon>Anguilla</taxon>
    </lineage>
</organism>
<name>A0A0E9W643_ANGAN</name>
<reference evidence="1" key="2">
    <citation type="journal article" date="2015" name="Fish Shellfish Immunol.">
        <title>Early steps in the European eel (Anguilla anguilla)-Vibrio vulnificus interaction in the gills: Role of the RtxA13 toxin.</title>
        <authorList>
            <person name="Callol A."/>
            <person name="Pajuelo D."/>
            <person name="Ebbesson L."/>
            <person name="Teles M."/>
            <person name="MacKenzie S."/>
            <person name="Amaro C."/>
        </authorList>
    </citation>
    <scope>NUCLEOTIDE SEQUENCE</scope>
</reference>
<protein>
    <submittedName>
        <fullName evidence="1">Uncharacterized protein</fullName>
    </submittedName>
</protein>
<dbReference type="EMBL" id="GBXM01022738">
    <property type="protein sequence ID" value="JAH85839.1"/>
    <property type="molecule type" value="Transcribed_RNA"/>
</dbReference>
<dbReference type="AlphaFoldDB" id="A0A0E9W643"/>
<proteinExistence type="predicted"/>
<reference evidence="1" key="1">
    <citation type="submission" date="2014-11" db="EMBL/GenBank/DDBJ databases">
        <authorList>
            <person name="Amaro Gonzalez C."/>
        </authorList>
    </citation>
    <scope>NUCLEOTIDE SEQUENCE</scope>
</reference>
<sequence length="30" mass="3588">MNFYYYTFAVRQGKCASAKKKKVTYFSNSR</sequence>
<evidence type="ECO:0000313" key="1">
    <source>
        <dbReference type="EMBL" id="JAH85839.1"/>
    </source>
</evidence>
<accession>A0A0E9W643</accession>